<dbReference type="Pfam" id="PF10342">
    <property type="entry name" value="Kre9_KNH"/>
    <property type="match status" value="1"/>
</dbReference>
<name>A0A446BX36_9PEZI</name>
<reference evidence="6 7" key="1">
    <citation type="submission" date="2018-04" db="EMBL/GenBank/DDBJ databases">
        <authorList>
            <person name="Huttner S."/>
            <person name="Dainat J."/>
        </authorList>
    </citation>
    <scope>NUCLEOTIDE SEQUENCE [LARGE SCALE GENOMIC DNA]</scope>
</reference>
<dbReference type="AlphaFoldDB" id="A0A446BX36"/>
<evidence type="ECO:0000259" key="5">
    <source>
        <dbReference type="Pfam" id="PF10342"/>
    </source>
</evidence>
<evidence type="ECO:0000313" key="7">
    <source>
        <dbReference type="Proteomes" id="UP000289323"/>
    </source>
</evidence>
<feature type="signal peptide" evidence="4">
    <location>
        <begin position="1"/>
        <end position="21"/>
    </location>
</feature>
<protein>
    <submittedName>
        <fullName evidence="6">0c1de677-73f3-475b-bfc8-399f4e7f2b7f</fullName>
    </submittedName>
</protein>
<keyword evidence="3" id="KW-0472">Membrane</keyword>
<feature type="compositionally biased region" description="Polar residues" evidence="2">
    <location>
        <begin position="229"/>
        <end position="238"/>
    </location>
</feature>
<feature type="domain" description="Yeast cell wall synthesis Kre9/Knh1-like N-terminal" evidence="5">
    <location>
        <begin position="30"/>
        <end position="106"/>
    </location>
</feature>
<dbReference type="InterPro" id="IPR018466">
    <property type="entry name" value="Kre9/Knh1-like_N"/>
</dbReference>
<evidence type="ECO:0000256" key="4">
    <source>
        <dbReference type="SAM" id="SignalP"/>
    </source>
</evidence>
<feature type="region of interest" description="Disordered" evidence="2">
    <location>
        <begin position="100"/>
        <end position="165"/>
    </location>
</feature>
<dbReference type="PANTHER" id="PTHR40633">
    <property type="entry name" value="MATRIX PROTEIN, PUTATIVE (AFU_ORTHOLOGUE AFUA_8G05410)-RELATED"/>
    <property type="match status" value="1"/>
</dbReference>
<evidence type="ECO:0000313" key="6">
    <source>
        <dbReference type="EMBL" id="SPQ27059.1"/>
    </source>
</evidence>
<organism evidence="6 7">
    <name type="scientific">Thermothielavioides terrestris</name>
    <dbReference type="NCBI Taxonomy" id="2587410"/>
    <lineage>
        <taxon>Eukaryota</taxon>
        <taxon>Fungi</taxon>
        <taxon>Dikarya</taxon>
        <taxon>Ascomycota</taxon>
        <taxon>Pezizomycotina</taxon>
        <taxon>Sordariomycetes</taxon>
        <taxon>Sordariomycetidae</taxon>
        <taxon>Sordariales</taxon>
        <taxon>Chaetomiaceae</taxon>
        <taxon>Thermothielavioides</taxon>
    </lineage>
</organism>
<evidence type="ECO:0000256" key="2">
    <source>
        <dbReference type="SAM" id="MobiDB-lite"/>
    </source>
</evidence>
<keyword evidence="3" id="KW-0812">Transmembrane</keyword>
<dbReference type="PANTHER" id="PTHR40633:SF1">
    <property type="entry name" value="GPI ANCHORED SERINE-THREONINE RICH PROTEIN (AFU_ORTHOLOGUE AFUA_1G03630)"/>
    <property type="match status" value="1"/>
</dbReference>
<keyword evidence="1 4" id="KW-0732">Signal</keyword>
<feature type="transmembrane region" description="Helical" evidence="3">
    <location>
        <begin position="172"/>
        <end position="194"/>
    </location>
</feature>
<dbReference type="Proteomes" id="UP000289323">
    <property type="component" value="Unassembled WGS sequence"/>
</dbReference>
<feature type="compositionally biased region" description="Pro residues" evidence="2">
    <location>
        <begin position="129"/>
        <end position="152"/>
    </location>
</feature>
<dbReference type="EMBL" id="OUUZ01000019">
    <property type="protein sequence ID" value="SPQ27059.1"/>
    <property type="molecule type" value="Genomic_DNA"/>
</dbReference>
<gene>
    <name evidence="6" type="ORF">TT172_LOCUS9478</name>
</gene>
<proteinExistence type="predicted"/>
<dbReference type="InterPro" id="IPR052982">
    <property type="entry name" value="SRP1/TIP1-like"/>
</dbReference>
<accession>A0A446BX36</accession>
<evidence type="ECO:0000256" key="3">
    <source>
        <dbReference type="SAM" id="Phobius"/>
    </source>
</evidence>
<keyword evidence="3" id="KW-1133">Transmembrane helix</keyword>
<sequence>MKITTAPWAAFLLASFGRALAGVVFTNDDYYIYAGQPFTITWTDARGPVTITLMEGPDIDLQEVLVIVSGYQGQEYTWTPPPTLAAGSYELQISDGGSTDYSPRFTYPAPPTSPASSSGLNPTDTGPSSTPPPATLPTAPPTSSSTPPPPASTAPTSEPPSSSSTLPLAAKVAIAVLGSLLAVVLLLLLVYILTARHRRRRRRRLAAAAAASAGAAEGGGDGGAPMSLLSGNTATTELSAVGGKADGER</sequence>
<feature type="region of interest" description="Disordered" evidence="2">
    <location>
        <begin position="211"/>
        <end position="249"/>
    </location>
</feature>
<feature type="compositionally biased region" description="Low complexity" evidence="2">
    <location>
        <begin position="153"/>
        <end position="165"/>
    </location>
</feature>
<evidence type="ECO:0000256" key="1">
    <source>
        <dbReference type="ARBA" id="ARBA00022729"/>
    </source>
</evidence>
<feature type="chain" id="PRO_5019107644" evidence="4">
    <location>
        <begin position="22"/>
        <end position="249"/>
    </location>
</feature>